<dbReference type="Proteomes" id="UP001180754">
    <property type="component" value="Unassembled WGS sequence"/>
</dbReference>
<accession>A0ABU2XW11</accession>
<protein>
    <submittedName>
        <fullName evidence="1">Uncharacterized protein</fullName>
    </submittedName>
</protein>
<comment type="caution">
    <text evidence="1">The sequence shown here is derived from an EMBL/GenBank/DDBJ whole genome shotgun (WGS) entry which is preliminary data.</text>
</comment>
<gene>
    <name evidence="1" type="ORF">RND15_45175</name>
</gene>
<proteinExistence type="predicted"/>
<evidence type="ECO:0000313" key="1">
    <source>
        <dbReference type="EMBL" id="MDT0549791.1"/>
    </source>
</evidence>
<name>A0ABU2XW11_9ACTN</name>
<reference evidence="1" key="1">
    <citation type="submission" date="2024-05" db="EMBL/GenBank/DDBJ databases">
        <title>30 novel species of actinomycetes from the DSMZ collection.</title>
        <authorList>
            <person name="Nouioui I."/>
        </authorList>
    </citation>
    <scope>NUCLEOTIDE SEQUENCE</scope>
    <source>
        <strain evidence="1">DSM 41529</strain>
    </source>
</reference>
<organism evidence="1 2">
    <name type="scientific">Streptomyces lonegramiae</name>
    <dbReference type="NCBI Taxonomy" id="3075524"/>
    <lineage>
        <taxon>Bacteria</taxon>
        <taxon>Bacillati</taxon>
        <taxon>Actinomycetota</taxon>
        <taxon>Actinomycetes</taxon>
        <taxon>Kitasatosporales</taxon>
        <taxon>Streptomycetaceae</taxon>
        <taxon>Streptomyces</taxon>
    </lineage>
</organism>
<evidence type="ECO:0000313" key="2">
    <source>
        <dbReference type="Proteomes" id="UP001180754"/>
    </source>
</evidence>
<dbReference type="EMBL" id="JAVRFD010000037">
    <property type="protein sequence ID" value="MDT0549791.1"/>
    <property type="molecule type" value="Genomic_DNA"/>
</dbReference>
<dbReference type="RefSeq" id="WP_311730360.1">
    <property type="nucleotide sequence ID" value="NZ_JAVRFD010000037.1"/>
</dbReference>
<keyword evidence="2" id="KW-1185">Reference proteome</keyword>
<sequence>MNTGRTAPGPGQEAYDPISDRTGVVQAIHATTELFFDHKMTGSRVAFLRPARGGVEWTADAATLRFPTEAKPCP</sequence>